<organism evidence="4 5">
    <name type="scientific">Methylocapsa palsarum</name>
    <dbReference type="NCBI Taxonomy" id="1612308"/>
    <lineage>
        <taxon>Bacteria</taxon>
        <taxon>Pseudomonadati</taxon>
        <taxon>Pseudomonadota</taxon>
        <taxon>Alphaproteobacteria</taxon>
        <taxon>Hyphomicrobiales</taxon>
        <taxon>Beijerinckiaceae</taxon>
        <taxon>Methylocapsa</taxon>
    </lineage>
</organism>
<dbReference type="Proteomes" id="UP000198755">
    <property type="component" value="Unassembled WGS sequence"/>
</dbReference>
<dbReference type="AlphaFoldDB" id="A0A1I3YLH0"/>
<evidence type="ECO:0000313" key="5">
    <source>
        <dbReference type="Proteomes" id="UP000198755"/>
    </source>
</evidence>
<accession>A0A1I3YLH0</accession>
<dbReference type="InterPro" id="IPR036714">
    <property type="entry name" value="SDH_sf"/>
</dbReference>
<dbReference type="STRING" id="1612308.SAMN05444581_1064"/>
<comment type="similarity">
    <text evidence="1">Belongs to the SdhE FAD assembly factor family.</text>
</comment>
<dbReference type="PANTHER" id="PTHR12469:SF2">
    <property type="entry name" value="SUCCINATE DEHYDROGENASE ASSEMBLY FACTOR 2, MITOCHONDRIAL"/>
    <property type="match status" value="1"/>
</dbReference>
<name>A0A1I3YLH0_9HYPH</name>
<dbReference type="RefSeq" id="WP_091680909.1">
    <property type="nucleotide sequence ID" value="NZ_FOSN01000006.1"/>
</dbReference>
<keyword evidence="5" id="KW-1185">Reference proteome</keyword>
<dbReference type="GO" id="GO:0006099">
    <property type="term" value="P:tricarboxylic acid cycle"/>
    <property type="evidence" value="ECO:0007669"/>
    <property type="project" value="TreeGrafter"/>
</dbReference>
<dbReference type="InterPro" id="IPR005631">
    <property type="entry name" value="SDH"/>
</dbReference>
<protein>
    <recommendedName>
        <fullName evidence="2">FAD assembly factor SdhE</fullName>
    </recommendedName>
</protein>
<dbReference type="Gene3D" id="1.10.150.250">
    <property type="entry name" value="Flavinator of succinate dehydrogenase"/>
    <property type="match status" value="1"/>
</dbReference>
<sequence>MSAPSQVLTDLDARRRRVKFRSWHRGMLETDLLLGRFADAEIEKLSESELDDFEALLEALDRDVFAWMTGETPIPQVYDTLLFRKIVAFHAKADPSRL</sequence>
<proteinExistence type="inferred from homology"/>
<evidence type="ECO:0000256" key="3">
    <source>
        <dbReference type="ARBA" id="ARBA00023186"/>
    </source>
</evidence>
<keyword evidence="3" id="KW-0143">Chaperone</keyword>
<dbReference type="PANTHER" id="PTHR12469">
    <property type="entry name" value="PROTEIN EMI5 HOMOLOG, MITOCHONDRIAL"/>
    <property type="match status" value="1"/>
</dbReference>
<dbReference type="SUPFAM" id="SSF109910">
    <property type="entry name" value="YgfY-like"/>
    <property type="match status" value="1"/>
</dbReference>
<evidence type="ECO:0000256" key="2">
    <source>
        <dbReference type="ARBA" id="ARBA00019418"/>
    </source>
</evidence>
<dbReference type="EMBL" id="FOSN01000006">
    <property type="protein sequence ID" value="SFK32121.1"/>
    <property type="molecule type" value="Genomic_DNA"/>
</dbReference>
<dbReference type="OrthoDB" id="9807264at2"/>
<dbReference type="Pfam" id="PF03937">
    <property type="entry name" value="Sdh5"/>
    <property type="match status" value="1"/>
</dbReference>
<evidence type="ECO:0000256" key="1">
    <source>
        <dbReference type="ARBA" id="ARBA00008571"/>
    </source>
</evidence>
<dbReference type="FunFam" id="1.10.150.250:FF:000002">
    <property type="entry name" value="Succinate dehydrogenase assembly factor 2, mitochondrial"/>
    <property type="match status" value="1"/>
</dbReference>
<evidence type="ECO:0000313" key="4">
    <source>
        <dbReference type="EMBL" id="SFK32121.1"/>
    </source>
</evidence>
<reference evidence="4 5" key="1">
    <citation type="submission" date="2016-10" db="EMBL/GenBank/DDBJ databases">
        <authorList>
            <person name="de Groot N.N."/>
        </authorList>
    </citation>
    <scope>NUCLEOTIDE SEQUENCE [LARGE SCALE GENOMIC DNA]</scope>
    <source>
        <strain evidence="4 5">NE2</strain>
    </source>
</reference>
<gene>
    <name evidence="4" type="ORF">SAMN05444581_1064</name>
</gene>